<keyword evidence="7" id="KW-0998">Cell outer membrane</keyword>
<dbReference type="NCBIfam" id="TIGR01844">
    <property type="entry name" value="type_I_sec_TolC"/>
    <property type="match status" value="1"/>
</dbReference>
<feature type="signal peptide" evidence="8">
    <location>
        <begin position="1"/>
        <end position="17"/>
    </location>
</feature>
<dbReference type="GO" id="GO:0015562">
    <property type="term" value="F:efflux transmembrane transporter activity"/>
    <property type="evidence" value="ECO:0007669"/>
    <property type="project" value="InterPro"/>
</dbReference>
<reference evidence="10" key="1">
    <citation type="journal article" date="2023" name="Nat. Microbiol.">
        <title>Enrichment and characterization of a nitric oxide-reducing microbial community in a continuous bioreactor.</title>
        <authorList>
            <person name="Garrido-Amador P."/>
            <person name="Stortenbeker N."/>
            <person name="Wessels H.J.C.T."/>
            <person name="Speth D.R."/>
            <person name="Garcia-Heredia I."/>
            <person name="Kartal B."/>
        </authorList>
    </citation>
    <scope>NUCLEOTIDE SEQUENCE</scope>
    <source>
        <strain evidence="10">MAG1</strain>
    </source>
</reference>
<accession>A0AA49IZG8</accession>
<name>A0AA49IZG8_9PROT</name>
<evidence type="ECO:0000256" key="6">
    <source>
        <dbReference type="ARBA" id="ARBA00023136"/>
    </source>
</evidence>
<protein>
    <submittedName>
        <fullName evidence="10">TolC family outer membrane protein</fullName>
    </submittedName>
</protein>
<dbReference type="Pfam" id="PF02321">
    <property type="entry name" value="OEP"/>
    <property type="match status" value="2"/>
</dbReference>
<dbReference type="PANTHER" id="PTHR30026">
    <property type="entry name" value="OUTER MEMBRANE PROTEIN TOLC"/>
    <property type="match status" value="1"/>
</dbReference>
<dbReference type="InterPro" id="IPR032710">
    <property type="entry name" value="NTF2-like_dom_sf"/>
</dbReference>
<gene>
    <name evidence="10" type="ORF">OHM77_05955</name>
</gene>
<dbReference type="KEGG" id="npv:OHM77_05955"/>
<dbReference type="Pfam" id="PF24125">
    <property type="entry name" value="Cds6_C"/>
    <property type="match status" value="1"/>
</dbReference>
<evidence type="ECO:0000313" key="10">
    <source>
        <dbReference type="EMBL" id="WIM06808.1"/>
    </source>
</evidence>
<dbReference type="InterPro" id="IPR056203">
    <property type="entry name" value="Cds6_C"/>
</dbReference>
<dbReference type="Gene3D" id="3.10.450.50">
    <property type="match status" value="1"/>
</dbReference>
<keyword evidence="5" id="KW-0812">Transmembrane</keyword>
<organism evidence="10">
    <name type="scientific">Candidatus Nitricoxidivorans perseverans</name>
    <dbReference type="NCBI Taxonomy" id="2975601"/>
    <lineage>
        <taxon>Bacteria</taxon>
        <taxon>Pseudomonadati</taxon>
        <taxon>Pseudomonadota</taxon>
        <taxon>Betaproteobacteria</taxon>
        <taxon>Nitrosomonadales</taxon>
        <taxon>Sterolibacteriaceae</taxon>
        <taxon>Candidatus Nitricoxidivorans</taxon>
    </lineage>
</organism>
<dbReference type="Gene3D" id="1.20.1600.10">
    <property type="entry name" value="Outer membrane efflux proteins (OEP)"/>
    <property type="match status" value="1"/>
</dbReference>
<dbReference type="SUPFAM" id="SSF56954">
    <property type="entry name" value="Outer membrane efflux proteins (OEP)"/>
    <property type="match status" value="1"/>
</dbReference>
<evidence type="ECO:0000256" key="4">
    <source>
        <dbReference type="ARBA" id="ARBA00022452"/>
    </source>
</evidence>
<dbReference type="EMBL" id="CP107246">
    <property type="protein sequence ID" value="WIM06808.1"/>
    <property type="molecule type" value="Genomic_DNA"/>
</dbReference>
<keyword evidence="8" id="KW-0732">Signal</keyword>
<evidence type="ECO:0000256" key="8">
    <source>
        <dbReference type="SAM" id="SignalP"/>
    </source>
</evidence>
<feature type="domain" description="Cds6 C-terminal" evidence="9">
    <location>
        <begin position="493"/>
        <end position="597"/>
    </location>
</feature>
<dbReference type="Proteomes" id="UP001234916">
    <property type="component" value="Chromosome"/>
</dbReference>
<evidence type="ECO:0000256" key="3">
    <source>
        <dbReference type="ARBA" id="ARBA00022448"/>
    </source>
</evidence>
<dbReference type="AlphaFoldDB" id="A0AA49IZG8"/>
<evidence type="ECO:0000256" key="1">
    <source>
        <dbReference type="ARBA" id="ARBA00004442"/>
    </source>
</evidence>
<dbReference type="InterPro" id="IPR051906">
    <property type="entry name" value="TolC-like"/>
</dbReference>
<evidence type="ECO:0000256" key="7">
    <source>
        <dbReference type="ARBA" id="ARBA00023237"/>
    </source>
</evidence>
<dbReference type="GO" id="GO:0015288">
    <property type="term" value="F:porin activity"/>
    <property type="evidence" value="ECO:0007669"/>
    <property type="project" value="TreeGrafter"/>
</dbReference>
<dbReference type="PANTHER" id="PTHR30026:SF22">
    <property type="entry name" value="OUTER MEMBRANE EFFLUX PROTEIN"/>
    <property type="match status" value="1"/>
</dbReference>
<keyword evidence="4" id="KW-1134">Transmembrane beta strand</keyword>
<dbReference type="GO" id="GO:0009279">
    <property type="term" value="C:cell outer membrane"/>
    <property type="evidence" value="ECO:0007669"/>
    <property type="project" value="UniProtKB-SubCell"/>
</dbReference>
<dbReference type="GO" id="GO:1990281">
    <property type="term" value="C:efflux pump complex"/>
    <property type="evidence" value="ECO:0007669"/>
    <property type="project" value="TreeGrafter"/>
</dbReference>
<keyword evidence="6" id="KW-0472">Membrane</keyword>
<proteinExistence type="inferred from homology"/>
<feature type="chain" id="PRO_5041423938" evidence="8">
    <location>
        <begin position="18"/>
        <end position="608"/>
    </location>
</feature>
<dbReference type="InterPro" id="IPR003423">
    <property type="entry name" value="OMP_efflux"/>
</dbReference>
<keyword evidence="3" id="KW-0813">Transport</keyword>
<dbReference type="SUPFAM" id="SSF54427">
    <property type="entry name" value="NTF2-like"/>
    <property type="match status" value="1"/>
</dbReference>
<comment type="similarity">
    <text evidence="2">Belongs to the outer membrane factor (OMF) (TC 1.B.17) family.</text>
</comment>
<comment type="subcellular location">
    <subcellularLocation>
        <location evidence="1">Cell outer membrane</location>
    </subcellularLocation>
</comment>
<evidence type="ECO:0000259" key="9">
    <source>
        <dbReference type="Pfam" id="PF24125"/>
    </source>
</evidence>
<evidence type="ECO:0000256" key="2">
    <source>
        <dbReference type="ARBA" id="ARBA00007613"/>
    </source>
</evidence>
<evidence type="ECO:0000256" key="5">
    <source>
        <dbReference type="ARBA" id="ARBA00022692"/>
    </source>
</evidence>
<sequence length="608" mass="67577">MYRKTWLFFLLALPALAAAQVQTLRDAAQQAVLSHPEVQSRWHAYKAAAEEREVAFGSYLPKVDLTAAAGQEDRNDPNMNRSYSRSSTALTLTQMLYDGFGTRSEVARLDYARRVRLFELQDTSETIALEAARAYLDVLRYRNLVVLAEDNYVRHRSVLEQIQQKVQAGVGRKVDLEQASGRLALAEANLLTETSNLHDVSARFQRLVGAAPGQELAEPPLMIKGLPDGVKAAVETLQRRHPALRAAIENVRSAQAAADVRKAAYQPRVDLRLKSERGSDLNGYIGSHATDTAEVVLTWNLFNGKSDIARSRQYAEQLNVARDLRDKTCRDTRQTLSIAYNDILKLREQLGYLDQHQVSIEKARDAYRKQFDIGQRTLLDLLDSENELFQAKRAYANAEYDLGIAHARAQAGIGTLLGALGLSRIEQDMQPEVESWDSAEEADERCPVETPTLYVANKAALDARAMEMLKDLAPQPPEAPSVREEPPAAEAEIAQAIEAWAKAWSSRDLQAYLDAYAPAFAPTDGGSRKAWAGKRKRIIERAGDIQLDIADVKVAVRDAGHAAATFRQTYRAAGYADVTLKTLEWEKLDGRWLIVKEVAKALPAVTGR</sequence>
<dbReference type="InterPro" id="IPR010130">
    <property type="entry name" value="T1SS_OMP_TolC"/>
</dbReference>